<comment type="pathway">
    <text evidence="9">Carbohydrate metabolism; D-ribose degradation; D-ribose 5-phosphate from beta-D-ribopyranose: step 2/2.</text>
</comment>
<keyword evidence="4 9" id="KW-0418">Kinase</keyword>
<keyword evidence="6 9" id="KW-0460">Magnesium</keyword>
<feature type="binding site" evidence="9">
    <location>
        <position position="239"/>
    </location>
    <ligand>
        <name>K(+)</name>
        <dbReference type="ChEBI" id="CHEBI:29103"/>
    </ligand>
</feature>
<proteinExistence type="inferred from homology"/>
<dbReference type="EMBL" id="LJYW01000001">
    <property type="protein sequence ID" value="KPL54090.1"/>
    <property type="molecule type" value="Genomic_DNA"/>
</dbReference>
<keyword evidence="1 9" id="KW-0808">Transferase</keyword>
<keyword evidence="5 9" id="KW-0067">ATP-binding</keyword>
<reference evidence="11 12" key="1">
    <citation type="submission" date="2015-09" db="EMBL/GenBank/DDBJ databases">
        <authorList>
            <person name="Jackson K.R."/>
            <person name="Lunt B.L."/>
            <person name="Fisher J.N.B."/>
            <person name="Gardner A.V."/>
            <person name="Bailey M.E."/>
            <person name="Deus L.M."/>
            <person name="Earl A.S."/>
            <person name="Gibby P.D."/>
            <person name="Hartmann K.A."/>
            <person name="Liu J.E."/>
            <person name="Manci A.M."/>
            <person name="Nielsen D.A."/>
            <person name="Solomon M.B."/>
            <person name="Breakwell D.P."/>
            <person name="Burnett S.H."/>
            <person name="Grose J.H."/>
        </authorList>
    </citation>
    <scope>NUCLEOTIDE SEQUENCE [LARGE SCALE GENOMIC DNA]</scope>
    <source>
        <strain evidence="11 12">16</strain>
    </source>
</reference>
<feature type="binding site" evidence="9">
    <location>
        <begin position="9"/>
        <end position="11"/>
    </location>
    <ligand>
        <name>substrate</name>
    </ligand>
</feature>
<feature type="binding site" evidence="9">
    <location>
        <position position="178"/>
    </location>
    <ligand>
        <name>ATP</name>
        <dbReference type="ChEBI" id="CHEBI:30616"/>
    </ligand>
</feature>
<name>A0A0P6W4C3_9HYPH</name>
<dbReference type="Pfam" id="PF00294">
    <property type="entry name" value="PfkB"/>
    <property type="match status" value="1"/>
</dbReference>
<dbReference type="Gene3D" id="3.40.1190.20">
    <property type="match status" value="1"/>
</dbReference>
<dbReference type="GO" id="GO:0005829">
    <property type="term" value="C:cytosol"/>
    <property type="evidence" value="ECO:0007669"/>
    <property type="project" value="TreeGrafter"/>
</dbReference>
<comment type="cofactor">
    <cofactor evidence="9">
        <name>Mg(2+)</name>
        <dbReference type="ChEBI" id="CHEBI:18420"/>
    </cofactor>
    <text evidence="9">Requires a divalent cation, most likely magnesium in vivo, as an electrophilic catalyst to aid phosphoryl group transfer. It is the chelate of the metal and the nucleotide that is the actual substrate.</text>
</comment>
<feature type="binding site" evidence="9">
    <location>
        <position position="275"/>
    </location>
    <ligand>
        <name>K(+)</name>
        <dbReference type="ChEBI" id="CHEBI:29103"/>
    </ligand>
</feature>
<dbReference type="InterPro" id="IPR011611">
    <property type="entry name" value="PfkB_dom"/>
</dbReference>
<feature type="binding site" evidence="9">
    <location>
        <begin position="213"/>
        <end position="218"/>
    </location>
    <ligand>
        <name>ATP</name>
        <dbReference type="ChEBI" id="CHEBI:30616"/>
    </ligand>
</feature>
<dbReference type="GO" id="GO:0004747">
    <property type="term" value="F:ribokinase activity"/>
    <property type="evidence" value="ECO:0007669"/>
    <property type="project" value="UniProtKB-UniRule"/>
</dbReference>
<dbReference type="HAMAP" id="MF_01987">
    <property type="entry name" value="Ribokinase"/>
    <property type="match status" value="1"/>
</dbReference>
<reference evidence="11 12" key="2">
    <citation type="submission" date="2015-10" db="EMBL/GenBank/DDBJ databases">
        <title>Draft Genome Sequence of Prosthecomicrobium hirschii ATCC 27832.</title>
        <authorList>
            <person name="Daniel J."/>
            <person name="Givan S.A."/>
            <person name="Brun Y.V."/>
            <person name="Brown P.J."/>
        </authorList>
    </citation>
    <scope>NUCLEOTIDE SEQUENCE [LARGE SCALE GENOMIC DNA]</scope>
    <source>
        <strain evidence="11 12">16</strain>
    </source>
</reference>
<dbReference type="GO" id="GO:0019303">
    <property type="term" value="P:D-ribose catabolic process"/>
    <property type="evidence" value="ECO:0007669"/>
    <property type="project" value="UniProtKB-UniRule"/>
</dbReference>
<organism evidence="11 12">
    <name type="scientific">Prosthecodimorpha hirschii</name>
    <dbReference type="NCBI Taxonomy" id="665126"/>
    <lineage>
        <taxon>Bacteria</taxon>
        <taxon>Pseudomonadati</taxon>
        <taxon>Pseudomonadota</taxon>
        <taxon>Alphaproteobacteria</taxon>
        <taxon>Hyphomicrobiales</taxon>
        <taxon>Ancalomicrobiaceae</taxon>
        <taxon>Prosthecodimorpha</taxon>
    </lineage>
</organism>
<evidence type="ECO:0000256" key="7">
    <source>
        <dbReference type="ARBA" id="ARBA00022958"/>
    </source>
</evidence>
<comment type="caution">
    <text evidence="9">Lacks conserved residue(s) required for the propagation of feature annotation.</text>
</comment>
<comment type="subunit">
    <text evidence="9">Homodimer.</text>
</comment>
<keyword evidence="2 9" id="KW-0479">Metal-binding</keyword>
<keyword evidence="7 9" id="KW-0630">Potassium</keyword>
<evidence type="ECO:0000256" key="8">
    <source>
        <dbReference type="ARBA" id="ARBA00023277"/>
    </source>
</evidence>
<dbReference type="InterPro" id="IPR011877">
    <property type="entry name" value="Ribokinase"/>
</dbReference>
<comment type="similarity">
    <text evidence="9">Belongs to the carbohydrate kinase PfkB family. Ribokinase subfamily.</text>
</comment>
<evidence type="ECO:0000259" key="10">
    <source>
        <dbReference type="Pfam" id="PF00294"/>
    </source>
</evidence>
<evidence type="ECO:0000256" key="4">
    <source>
        <dbReference type="ARBA" id="ARBA00022777"/>
    </source>
</evidence>
<comment type="activity regulation">
    <text evidence="9">Activated by a monovalent cation that binds near, but not in, the active site. The most likely occupant of the site in vivo is potassium. Ion binding induces a conformational change that may alter substrate affinity.</text>
</comment>
<feature type="binding site" evidence="9">
    <location>
        <position position="284"/>
    </location>
    <ligand>
        <name>K(+)</name>
        <dbReference type="ChEBI" id="CHEBI:29103"/>
    </ligand>
</feature>
<comment type="catalytic activity">
    <reaction evidence="9">
        <text>D-ribose + ATP = D-ribose 5-phosphate + ADP + H(+)</text>
        <dbReference type="Rhea" id="RHEA:13697"/>
        <dbReference type="ChEBI" id="CHEBI:15378"/>
        <dbReference type="ChEBI" id="CHEBI:30616"/>
        <dbReference type="ChEBI" id="CHEBI:47013"/>
        <dbReference type="ChEBI" id="CHEBI:78346"/>
        <dbReference type="ChEBI" id="CHEBI:456216"/>
        <dbReference type="EC" id="2.7.1.15"/>
    </reaction>
</comment>
<evidence type="ECO:0000256" key="1">
    <source>
        <dbReference type="ARBA" id="ARBA00022679"/>
    </source>
</evidence>
<dbReference type="PRINTS" id="PR00990">
    <property type="entry name" value="RIBOKINASE"/>
</dbReference>
<evidence type="ECO:0000313" key="11">
    <source>
        <dbReference type="EMBL" id="KPL54090.1"/>
    </source>
</evidence>
<feature type="binding site" evidence="9">
    <location>
        <position position="280"/>
    </location>
    <ligand>
        <name>K(+)</name>
        <dbReference type="ChEBI" id="CHEBI:29103"/>
    </ligand>
</feature>
<dbReference type="PANTHER" id="PTHR10584:SF166">
    <property type="entry name" value="RIBOKINASE"/>
    <property type="match status" value="1"/>
</dbReference>
<dbReference type="UniPathway" id="UPA00916">
    <property type="reaction ID" value="UER00889"/>
</dbReference>
<keyword evidence="12" id="KW-1185">Reference proteome</keyword>
<sequence>MIVGFGTINVDLVTVVARFPVPGETVKGRDYQLFAGGKGANQVLAAARAGARAVLVGAVGRDGFAEPALANLKAACVDCSRVRTSTSPTGLYMIAIGPGGENLMIGANAANDTARAAWLDGLFGPGVTFVTQNSLGTVEVEAAIAMARAAGARIVYNAAPAEPVAEATFAAADWIIVNEHEARRYGELTDLPGEPEAFCRAAAARFGRNVVATLGAQGIVGVVDGRALAAAPPAVTVVDTTGAGDAFCGSLAAALDRGETSETALRQAVAAGSLACRESGAQTSFRDLAEIRALAAGIVLRPL</sequence>
<dbReference type="AlphaFoldDB" id="A0A0P6W4C3"/>
<dbReference type="PANTHER" id="PTHR10584">
    <property type="entry name" value="SUGAR KINASE"/>
    <property type="match status" value="1"/>
</dbReference>
<dbReference type="GO" id="GO:0046872">
    <property type="term" value="F:metal ion binding"/>
    <property type="evidence" value="ECO:0007669"/>
    <property type="project" value="UniProtKB-KW"/>
</dbReference>
<evidence type="ECO:0000313" key="12">
    <source>
        <dbReference type="Proteomes" id="UP000048984"/>
    </source>
</evidence>
<keyword evidence="9" id="KW-0963">Cytoplasm</keyword>
<accession>A0A0P6W4C3</accession>
<dbReference type="RefSeq" id="WP_054360256.1">
    <property type="nucleotide sequence ID" value="NZ_LJYW01000001.1"/>
</dbReference>
<dbReference type="SUPFAM" id="SSF53613">
    <property type="entry name" value="Ribokinase-like"/>
    <property type="match status" value="1"/>
</dbReference>
<feature type="binding site" evidence="9">
    <location>
        <position position="278"/>
    </location>
    <ligand>
        <name>K(+)</name>
        <dbReference type="ChEBI" id="CHEBI:29103"/>
    </ligand>
</feature>
<comment type="function">
    <text evidence="9">Catalyzes the phosphorylation of ribose at O-5 in a reaction requiring ATP and magnesium. The resulting D-ribose-5-phosphate can then be used either for sythesis of nucleotides, histidine, and tryptophan, or as a component of the pentose phosphate pathway.</text>
</comment>
<comment type="subcellular location">
    <subcellularLocation>
        <location evidence="9">Cytoplasm</location>
    </subcellularLocation>
</comment>
<evidence type="ECO:0000256" key="3">
    <source>
        <dbReference type="ARBA" id="ARBA00022741"/>
    </source>
</evidence>
<evidence type="ECO:0000256" key="6">
    <source>
        <dbReference type="ARBA" id="ARBA00022842"/>
    </source>
</evidence>
<dbReference type="Proteomes" id="UP000048984">
    <property type="component" value="Unassembled WGS sequence"/>
</dbReference>
<gene>
    <name evidence="9" type="primary">rbsK</name>
    <name evidence="11" type="ORF">ABB55_19280</name>
</gene>
<dbReference type="STRING" id="665126.ABB55_19280"/>
<feature type="active site" description="Proton acceptor" evidence="9">
    <location>
        <position position="245"/>
    </location>
</feature>
<keyword evidence="8 9" id="KW-0119">Carbohydrate metabolism</keyword>
<dbReference type="InterPro" id="IPR029056">
    <property type="entry name" value="Ribokinase-like"/>
</dbReference>
<dbReference type="GO" id="GO:0005524">
    <property type="term" value="F:ATP binding"/>
    <property type="evidence" value="ECO:0007669"/>
    <property type="project" value="UniProtKB-UniRule"/>
</dbReference>
<evidence type="ECO:0000256" key="5">
    <source>
        <dbReference type="ARBA" id="ARBA00022840"/>
    </source>
</evidence>
<evidence type="ECO:0000256" key="9">
    <source>
        <dbReference type="HAMAP-Rule" id="MF_01987"/>
    </source>
</evidence>
<evidence type="ECO:0000256" key="2">
    <source>
        <dbReference type="ARBA" id="ARBA00022723"/>
    </source>
</evidence>
<feature type="domain" description="Carbohydrate kinase PfkB" evidence="10">
    <location>
        <begin position="2"/>
        <end position="285"/>
    </location>
</feature>
<keyword evidence="3 9" id="KW-0547">Nucleotide-binding</keyword>
<feature type="binding site" evidence="9">
    <location>
        <begin position="37"/>
        <end position="41"/>
    </location>
    <ligand>
        <name>substrate</name>
    </ligand>
</feature>
<feature type="binding site" evidence="9">
    <location>
        <position position="241"/>
    </location>
    <ligand>
        <name>K(+)</name>
        <dbReference type="ChEBI" id="CHEBI:29103"/>
    </ligand>
</feature>
<feature type="binding site" evidence="9">
    <location>
        <position position="245"/>
    </location>
    <ligand>
        <name>substrate</name>
    </ligand>
</feature>
<feature type="binding site" evidence="9">
    <location>
        <begin position="244"/>
        <end position="245"/>
    </location>
    <ligand>
        <name>ATP</name>
        <dbReference type="ChEBI" id="CHEBI:30616"/>
    </ligand>
</feature>
<protein>
    <recommendedName>
        <fullName evidence="9">Ribokinase</fullName>
        <shortName evidence="9">RK</shortName>
        <ecNumber evidence="9">2.7.1.15</ecNumber>
    </recommendedName>
</protein>
<comment type="caution">
    <text evidence="11">The sequence shown here is derived from an EMBL/GenBank/DDBJ whole genome shotgun (WGS) entry which is preliminary data.</text>
</comment>
<dbReference type="EC" id="2.7.1.15" evidence="9"/>
<dbReference type="InterPro" id="IPR002139">
    <property type="entry name" value="Ribo/fructo_kinase"/>
</dbReference>